<feature type="region of interest" description="Disordered" evidence="1">
    <location>
        <begin position="70"/>
        <end position="136"/>
    </location>
</feature>
<gene>
    <name evidence="3" type="ORF">AALO_G00284580</name>
</gene>
<comment type="caution">
    <text evidence="3">The sequence shown here is derived from an EMBL/GenBank/DDBJ whole genome shotgun (WGS) entry which is preliminary data.</text>
</comment>
<feature type="region of interest" description="Disordered" evidence="1">
    <location>
        <begin position="236"/>
        <end position="258"/>
    </location>
</feature>
<protein>
    <submittedName>
        <fullName evidence="3">Uncharacterized protein</fullName>
    </submittedName>
</protein>
<keyword evidence="2" id="KW-0812">Transmembrane</keyword>
<feature type="compositionally biased region" description="Basic and acidic residues" evidence="1">
    <location>
        <begin position="125"/>
        <end position="134"/>
    </location>
</feature>
<accession>A0AAV6FF97</accession>
<dbReference type="EMBL" id="JADWDJ010000023">
    <property type="protein sequence ID" value="KAG5261469.1"/>
    <property type="molecule type" value="Genomic_DNA"/>
</dbReference>
<evidence type="ECO:0000256" key="2">
    <source>
        <dbReference type="SAM" id="Phobius"/>
    </source>
</evidence>
<sequence length="258" mass="27929">MMESESSESLRSNPTLGRRVQGWCVLLLAAGMLVTMATWSTPVAVSSLSERGLPEPAARIASAANRTSLSLSSSSSSSSSSSWPQRFEAARRHSPPGSRHSKKASGHHGHGRGPVSSANANVSRARTEASDDRTTAAAARTVAVTTAPRASTCCCARLSSWHPAKARFSMATSAKARFSMATSPHPPRPPWRRPTTPSRPPRPRTGAPATTWRRSPSWGRTQRTCRFSPACPHTHTHSHTPRCARTRTRRIWTRPARA</sequence>
<feature type="compositionally biased region" description="Low complexity" evidence="1">
    <location>
        <begin position="204"/>
        <end position="214"/>
    </location>
</feature>
<keyword evidence="4" id="KW-1185">Reference proteome</keyword>
<organism evidence="3 4">
    <name type="scientific">Alosa alosa</name>
    <name type="common">allis shad</name>
    <dbReference type="NCBI Taxonomy" id="278164"/>
    <lineage>
        <taxon>Eukaryota</taxon>
        <taxon>Metazoa</taxon>
        <taxon>Chordata</taxon>
        <taxon>Craniata</taxon>
        <taxon>Vertebrata</taxon>
        <taxon>Euteleostomi</taxon>
        <taxon>Actinopterygii</taxon>
        <taxon>Neopterygii</taxon>
        <taxon>Teleostei</taxon>
        <taxon>Clupei</taxon>
        <taxon>Clupeiformes</taxon>
        <taxon>Clupeoidei</taxon>
        <taxon>Clupeidae</taxon>
        <taxon>Alosa</taxon>
    </lineage>
</organism>
<keyword evidence="2" id="KW-1133">Transmembrane helix</keyword>
<keyword evidence="2" id="KW-0472">Membrane</keyword>
<dbReference type="AlphaFoldDB" id="A0AAV6FF97"/>
<proteinExistence type="predicted"/>
<feature type="compositionally biased region" description="Low complexity" evidence="1">
    <location>
        <begin position="70"/>
        <end position="82"/>
    </location>
</feature>
<feature type="compositionally biased region" description="Basic residues" evidence="1">
    <location>
        <begin position="99"/>
        <end position="111"/>
    </location>
</feature>
<dbReference type="Proteomes" id="UP000823561">
    <property type="component" value="Chromosome 23"/>
</dbReference>
<evidence type="ECO:0000313" key="4">
    <source>
        <dbReference type="Proteomes" id="UP000823561"/>
    </source>
</evidence>
<name>A0AAV6FF97_9TELE</name>
<evidence type="ECO:0000313" key="3">
    <source>
        <dbReference type="EMBL" id="KAG5261469.1"/>
    </source>
</evidence>
<evidence type="ECO:0000256" key="1">
    <source>
        <dbReference type="SAM" id="MobiDB-lite"/>
    </source>
</evidence>
<feature type="transmembrane region" description="Helical" evidence="2">
    <location>
        <begin position="20"/>
        <end position="39"/>
    </location>
</feature>
<reference evidence="3" key="1">
    <citation type="submission" date="2020-10" db="EMBL/GenBank/DDBJ databases">
        <title>Chromosome-scale genome assembly of the Allis shad, Alosa alosa.</title>
        <authorList>
            <person name="Margot Z."/>
            <person name="Christophe K."/>
            <person name="Cabau C."/>
            <person name="Louis A."/>
            <person name="Berthelot C."/>
            <person name="Parey E."/>
            <person name="Roest Crollius H."/>
            <person name="Montfort J."/>
            <person name="Robinson-Rechavi M."/>
            <person name="Bucao C."/>
            <person name="Bouchez O."/>
            <person name="Gislard M."/>
            <person name="Lluch J."/>
            <person name="Milhes M."/>
            <person name="Lampietro C."/>
            <person name="Lopez Roques C."/>
            <person name="Donnadieu C."/>
            <person name="Braasch I."/>
            <person name="Desvignes T."/>
            <person name="Postlethwait J."/>
            <person name="Bobe J."/>
            <person name="Guiguen Y."/>
        </authorList>
    </citation>
    <scope>NUCLEOTIDE SEQUENCE</scope>
    <source>
        <strain evidence="3">M-15738</strain>
        <tissue evidence="3">Blood</tissue>
    </source>
</reference>
<feature type="region of interest" description="Disordered" evidence="1">
    <location>
        <begin position="178"/>
        <end position="221"/>
    </location>
</feature>